<protein>
    <recommendedName>
        <fullName evidence="7">Peptidyl-tRNA hydrolase</fullName>
        <ecNumber evidence="2">3.1.1.29</ecNumber>
    </recommendedName>
</protein>
<keyword evidence="3" id="KW-0963">Cytoplasm</keyword>
<dbReference type="InterPro" id="IPR023476">
    <property type="entry name" value="Pep_tRNA_hydro_II_dom_sf"/>
</dbReference>
<dbReference type="AlphaFoldDB" id="A0A348B2P9"/>
<evidence type="ECO:0000256" key="1">
    <source>
        <dbReference type="ARBA" id="ARBA00003043"/>
    </source>
</evidence>
<dbReference type="GO" id="GO:0005829">
    <property type="term" value="C:cytosol"/>
    <property type="evidence" value="ECO:0007669"/>
    <property type="project" value="TreeGrafter"/>
</dbReference>
<gene>
    <name evidence="9" type="ORF">GCM10007116_13180</name>
    <name evidence="8" type="ORF">HS1genome_0840</name>
</gene>
<evidence type="ECO:0000256" key="2">
    <source>
        <dbReference type="ARBA" id="ARBA00013260"/>
    </source>
</evidence>
<organism evidence="8 10">
    <name type="scientific">Sulfodiicoccus acidiphilus</name>
    <dbReference type="NCBI Taxonomy" id="1670455"/>
    <lineage>
        <taxon>Archaea</taxon>
        <taxon>Thermoproteota</taxon>
        <taxon>Thermoprotei</taxon>
        <taxon>Sulfolobales</taxon>
        <taxon>Sulfolobaceae</taxon>
        <taxon>Sulfodiicoccus</taxon>
    </lineage>
</organism>
<evidence type="ECO:0000313" key="9">
    <source>
        <dbReference type="EMBL" id="GGT97048.1"/>
    </source>
</evidence>
<evidence type="ECO:0000256" key="5">
    <source>
        <dbReference type="ARBA" id="ARBA00038050"/>
    </source>
</evidence>
<accession>A0A348B2P9</accession>
<dbReference type="InterPro" id="IPR002833">
    <property type="entry name" value="PTH2"/>
</dbReference>
<dbReference type="Proteomes" id="UP000276741">
    <property type="component" value="Chromosome"/>
</dbReference>
<dbReference type="NCBIfam" id="TIGR00283">
    <property type="entry name" value="arch_pth2"/>
    <property type="match status" value="1"/>
</dbReference>
<dbReference type="GO" id="GO:0004045">
    <property type="term" value="F:peptidyl-tRNA hydrolase activity"/>
    <property type="evidence" value="ECO:0007669"/>
    <property type="project" value="UniProtKB-EC"/>
</dbReference>
<keyword evidence="4 8" id="KW-0378">Hydrolase</keyword>
<dbReference type="EC" id="3.1.1.29" evidence="2"/>
<reference evidence="9" key="4">
    <citation type="submission" date="2020-09" db="EMBL/GenBank/DDBJ databases">
        <authorList>
            <person name="Sun Q."/>
            <person name="Ohkuma M."/>
        </authorList>
    </citation>
    <scope>NUCLEOTIDE SEQUENCE</scope>
    <source>
        <strain evidence="9">JCM 31740</strain>
    </source>
</reference>
<reference evidence="8" key="3">
    <citation type="journal article" date="2019" name="BMC Res. Notes">
        <title>Complete genome sequence of the Sulfodiicoccus acidiphilus strain HS-1T, the first crenarchaeon that lacks polB3, isolated from an acidic hot spring in Ohwaku-dani, Hakone, Japan.</title>
        <authorList>
            <person name="Sakai H.D."/>
            <person name="Kurosawa N."/>
        </authorList>
    </citation>
    <scope>NUCLEOTIDE SEQUENCE</scope>
    <source>
        <strain evidence="8">HS-1</strain>
    </source>
</reference>
<keyword evidence="10" id="KW-1185">Reference proteome</keyword>
<reference evidence="9" key="1">
    <citation type="journal article" date="2014" name="Int. J. Syst. Evol. Microbiol.">
        <title>Complete genome sequence of Corynebacterium casei LMG S-19264T (=DSM 44701T), isolated from a smear-ripened cheese.</title>
        <authorList>
            <consortium name="US DOE Joint Genome Institute (JGI-PGF)"/>
            <person name="Walter F."/>
            <person name="Albersmeier A."/>
            <person name="Kalinowski J."/>
            <person name="Ruckert C."/>
        </authorList>
    </citation>
    <scope>NUCLEOTIDE SEQUENCE</scope>
    <source>
        <strain evidence="9">JCM 31740</strain>
    </source>
</reference>
<sequence length="112" mass="12107">MVRTDLQLGKGKIAAQVAHAAVSAVLEAMEKRGWKEWLDSWLSEGQPKVVVKVPSETELVERCWKARSLGLICSEIRDAGRTQVEPGTLTCAAVGPGPNELIDVVTGDLKLL</sequence>
<dbReference type="Gene3D" id="3.40.1490.10">
    <property type="entry name" value="Bit1"/>
    <property type="match status" value="1"/>
</dbReference>
<dbReference type="PANTHER" id="PTHR12649:SF11">
    <property type="entry name" value="PEPTIDYL-TRNA HYDROLASE 2, MITOCHONDRIAL"/>
    <property type="match status" value="1"/>
</dbReference>
<evidence type="ECO:0000256" key="7">
    <source>
        <dbReference type="ARBA" id="ARBA00050038"/>
    </source>
</evidence>
<evidence type="ECO:0000256" key="4">
    <source>
        <dbReference type="ARBA" id="ARBA00022801"/>
    </source>
</evidence>
<evidence type="ECO:0000256" key="3">
    <source>
        <dbReference type="ARBA" id="ARBA00022490"/>
    </source>
</evidence>
<name>A0A348B2P9_9CREN</name>
<comment type="similarity">
    <text evidence="5">Belongs to the PTH2 family.</text>
</comment>
<dbReference type="FunFam" id="3.40.1490.10:FF:000001">
    <property type="entry name" value="Peptidyl-tRNA hydrolase 2"/>
    <property type="match status" value="1"/>
</dbReference>
<dbReference type="NCBIfam" id="NF003314">
    <property type="entry name" value="PRK04322.1"/>
    <property type="match status" value="1"/>
</dbReference>
<dbReference type="Pfam" id="PF01981">
    <property type="entry name" value="PTH2"/>
    <property type="match status" value="1"/>
</dbReference>
<dbReference type="Proteomes" id="UP000616143">
    <property type="component" value="Unassembled WGS sequence"/>
</dbReference>
<evidence type="ECO:0000313" key="8">
    <source>
        <dbReference type="EMBL" id="BBD72451.1"/>
    </source>
</evidence>
<proteinExistence type="inferred from homology"/>
<dbReference type="PANTHER" id="PTHR12649">
    <property type="entry name" value="PEPTIDYL-TRNA HYDROLASE 2"/>
    <property type="match status" value="1"/>
</dbReference>
<comment type="catalytic activity">
    <reaction evidence="6">
        <text>an N-acyl-L-alpha-aminoacyl-tRNA + H2O = an N-acyl-L-amino acid + a tRNA + H(+)</text>
        <dbReference type="Rhea" id="RHEA:54448"/>
        <dbReference type="Rhea" id="RHEA-COMP:10123"/>
        <dbReference type="Rhea" id="RHEA-COMP:13883"/>
        <dbReference type="ChEBI" id="CHEBI:15377"/>
        <dbReference type="ChEBI" id="CHEBI:15378"/>
        <dbReference type="ChEBI" id="CHEBI:59874"/>
        <dbReference type="ChEBI" id="CHEBI:78442"/>
        <dbReference type="ChEBI" id="CHEBI:138191"/>
        <dbReference type="EC" id="3.1.1.29"/>
    </reaction>
</comment>
<evidence type="ECO:0000256" key="6">
    <source>
        <dbReference type="ARBA" id="ARBA00048707"/>
    </source>
</evidence>
<dbReference type="SUPFAM" id="SSF102462">
    <property type="entry name" value="Peptidyl-tRNA hydrolase II"/>
    <property type="match status" value="1"/>
</dbReference>
<dbReference type="EMBL" id="BMQS01000011">
    <property type="protein sequence ID" value="GGT97048.1"/>
    <property type="molecule type" value="Genomic_DNA"/>
</dbReference>
<evidence type="ECO:0000313" key="10">
    <source>
        <dbReference type="Proteomes" id="UP000276741"/>
    </source>
</evidence>
<dbReference type="KEGG" id="sacd:HS1genome_0840"/>
<dbReference type="EMBL" id="AP018553">
    <property type="protein sequence ID" value="BBD72451.1"/>
    <property type="molecule type" value="Genomic_DNA"/>
</dbReference>
<reference evidence="10" key="2">
    <citation type="submission" date="2018-04" db="EMBL/GenBank/DDBJ databases">
        <title>Complete genome sequence of Sulfodiicoccus acidiphilus strain HS-1.</title>
        <authorList>
            <person name="Sakai H.D."/>
            <person name="Kurosawa N."/>
        </authorList>
    </citation>
    <scope>NUCLEOTIDE SEQUENCE [LARGE SCALE GENOMIC DNA]</scope>
    <source>
        <strain evidence="10">HS-1</strain>
    </source>
</reference>
<comment type="function">
    <text evidence="1">The natural substrate for this enzyme may be peptidyl-tRNAs which drop off the ribosome during protein synthesis.</text>
</comment>
<dbReference type="CDD" id="cd02430">
    <property type="entry name" value="PTH2"/>
    <property type="match status" value="1"/>
</dbReference>